<feature type="chain" id="PRO_5040401664" description="Secreted protein" evidence="1">
    <location>
        <begin position="21"/>
        <end position="136"/>
    </location>
</feature>
<evidence type="ECO:0000313" key="2">
    <source>
        <dbReference type="EMBL" id="KAF2028947.1"/>
    </source>
</evidence>
<proteinExistence type="predicted"/>
<gene>
    <name evidence="2" type="ORF">EK21DRAFT_90163</name>
</gene>
<evidence type="ECO:0000256" key="1">
    <source>
        <dbReference type="SAM" id="SignalP"/>
    </source>
</evidence>
<feature type="signal peptide" evidence="1">
    <location>
        <begin position="1"/>
        <end position="20"/>
    </location>
</feature>
<reference evidence="2" key="1">
    <citation type="journal article" date="2020" name="Stud. Mycol.">
        <title>101 Dothideomycetes genomes: a test case for predicting lifestyles and emergence of pathogens.</title>
        <authorList>
            <person name="Haridas S."/>
            <person name="Albert R."/>
            <person name="Binder M."/>
            <person name="Bloem J."/>
            <person name="Labutti K."/>
            <person name="Salamov A."/>
            <person name="Andreopoulos B."/>
            <person name="Baker S."/>
            <person name="Barry K."/>
            <person name="Bills G."/>
            <person name="Bluhm B."/>
            <person name="Cannon C."/>
            <person name="Castanera R."/>
            <person name="Culley D."/>
            <person name="Daum C."/>
            <person name="Ezra D."/>
            <person name="Gonzalez J."/>
            <person name="Henrissat B."/>
            <person name="Kuo A."/>
            <person name="Liang C."/>
            <person name="Lipzen A."/>
            <person name="Lutzoni F."/>
            <person name="Magnuson J."/>
            <person name="Mondo S."/>
            <person name="Nolan M."/>
            <person name="Ohm R."/>
            <person name="Pangilinan J."/>
            <person name="Park H.-J."/>
            <person name="Ramirez L."/>
            <person name="Alfaro M."/>
            <person name="Sun H."/>
            <person name="Tritt A."/>
            <person name="Yoshinaga Y."/>
            <person name="Zwiers L.-H."/>
            <person name="Turgeon B."/>
            <person name="Goodwin S."/>
            <person name="Spatafora J."/>
            <person name="Crous P."/>
            <person name="Grigoriev I."/>
        </authorList>
    </citation>
    <scope>NUCLEOTIDE SEQUENCE</scope>
    <source>
        <strain evidence="2">CBS 110217</strain>
    </source>
</reference>
<name>A0A9P4H7G5_9PLEO</name>
<dbReference type="OrthoDB" id="5104857at2759"/>
<dbReference type="Proteomes" id="UP000799777">
    <property type="component" value="Unassembled WGS sequence"/>
</dbReference>
<organism evidence="2 3">
    <name type="scientific">Setomelanomma holmii</name>
    <dbReference type="NCBI Taxonomy" id="210430"/>
    <lineage>
        <taxon>Eukaryota</taxon>
        <taxon>Fungi</taxon>
        <taxon>Dikarya</taxon>
        <taxon>Ascomycota</taxon>
        <taxon>Pezizomycotina</taxon>
        <taxon>Dothideomycetes</taxon>
        <taxon>Pleosporomycetidae</taxon>
        <taxon>Pleosporales</taxon>
        <taxon>Pleosporineae</taxon>
        <taxon>Phaeosphaeriaceae</taxon>
        <taxon>Setomelanomma</taxon>
    </lineage>
</organism>
<keyword evidence="1" id="KW-0732">Signal</keyword>
<protein>
    <recommendedName>
        <fullName evidence="4">Secreted protein</fullName>
    </recommendedName>
</protein>
<evidence type="ECO:0000313" key="3">
    <source>
        <dbReference type="Proteomes" id="UP000799777"/>
    </source>
</evidence>
<comment type="caution">
    <text evidence="2">The sequence shown here is derived from an EMBL/GenBank/DDBJ whole genome shotgun (WGS) entry which is preliminary data.</text>
</comment>
<dbReference type="AlphaFoldDB" id="A0A9P4H7G5"/>
<sequence>MKSSLAFVTLLSLLFNGRNSTCEATLRFSNPSYLPLSWTVQPLNCAGDQTATFKVPVESPNGTVVLEWQCAGHRTTSSTLLNITGGLGEWEQLNLERDRIAPVVTCQNSSSLMRAFLPNSSPGTTIVVPDPASICT</sequence>
<dbReference type="EMBL" id="ML978206">
    <property type="protein sequence ID" value="KAF2028947.1"/>
    <property type="molecule type" value="Genomic_DNA"/>
</dbReference>
<evidence type="ECO:0008006" key="4">
    <source>
        <dbReference type="Google" id="ProtNLM"/>
    </source>
</evidence>
<keyword evidence="3" id="KW-1185">Reference proteome</keyword>
<accession>A0A9P4H7G5</accession>